<evidence type="ECO:0000313" key="10">
    <source>
        <dbReference type="Proteomes" id="UP000037460"/>
    </source>
</evidence>
<evidence type="ECO:0000313" key="8">
    <source>
        <dbReference type="EMBL" id="KOO33260.1"/>
    </source>
</evidence>
<dbReference type="Proteomes" id="UP000037460">
    <property type="component" value="Unassembled WGS sequence"/>
</dbReference>
<dbReference type="GO" id="GO:0032790">
    <property type="term" value="P:ribosome disassembly"/>
    <property type="evidence" value="ECO:0007669"/>
    <property type="project" value="TreeGrafter"/>
</dbReference>
<dbReference type="SUPFAM" id="SSF54364">
    <property type="entry name" value="Translation initiation factor IF3, N-terminal domain"/>
    <property type="match status" value="1"/>
</dbReference>
<comment type="caution">
    <text evidence="8">The sequence shown here is derived from an EMBL/GenBank/DDBJ whole genome shotgun (WGS) entry which is preliminary data.</text>
</comment>
<evidence type="ECO:0000256" key="2">
    <source>
        <dbReference type="ARBA" id="ARBA00022540"/>
    </source>
</evidence>
<dbReference type="Pfam" id="PF05198">
    <property type="entry name" value="IF3_N"/>
    <property type="match status" value="1"/>
</dbReference>
<dbReference type="SUPFAM" id="SSF55200">
    <property type="entry name" value="Translation initiation factor IF3, C-terminal domain"/>
    <property type="match status" value="1"/>
</dbReference>
<feature type="chain" id="PRO_5007416653" evidence="5">
    <location>
        <begin position="26"/>
        <end position="287"/>
    </location>
</feature>
<dbReference type="EMBL" id="JWZX01001563">
    <property type="protein sequence ID" value="KOO33263.1"/>
    <property type="molecule type" value="Genomic_DNA"/>
</dbReference>
<dbReference type="GO" id="GO:0003743">
    <property type="term" value="F:translation initiation factor activity"/>
    <property type="evidence" value="ECO:0007669"/>
    <property type="project" value="UniProtKB-KW"/>
</dbReference>
<accession>A0A0M0K367</accession>
<feature type="domain" description="Translation initiation factor 3 N-terminal" evidence="7">
    <location>
        <begin position="92"/>
        <end position="165"/>
    </location>
</feature>
<dbReference type="Gene3D" id="3.10.20.80">
    <property type="entry name" value="Translation initiation factor 3 (IF-3), N-terminal domain"/>
    <property type="match status" value="1"/>
</dbReference>
<dbReference type="AlphaFoldDB" id="A0A0M0K367"/>
<evidence type="ECO:0000256" key="4">
    <source>
        <dbReference type="SAM" id="MobiDB-lite"/>
    </source>
</evidence>
<reference evidence="8" key="1">
    <citation type="submission" date="2014-12" db="EMBL/GenBank/DDBJ databases">
        <title>Draft genome of the oleaginous, mixotrophic haptophyte, Chrysochromulina tobin.</title>
        <authorList>
            <person name="Hovde B.T."/>
            <person name="Starkenburg S.R."/>
            <person name="Cattolico R.A."/>
        </authorList>
    </citation>
    <scope>NUCLEOTIDE SEQUENCE</scope>
    <source>
        <strain evidence="8">CCMP291</strain>
    </source>
</reference>
<gene>
    <name evidence="8" type="ORF">Ctob_006350</name>
    <name evidence="9" type="ORF">Ctob_006355</name>
</gene>
<dbReference type="InterPro" id="IPR001288">
    <property type="entry name" value="Translation_initiation_fac_3"/>
</dbReference>
<reference evidence="10" key="2">
    <citation type="journal article" date="2015" name="PLoS Genet.">
        <title>Genome Sequence and Transcriptome Analyses of Chrysochromulina tobin: Metabolic Tools for Enhanced Algal Fitness in the Prominent Order Prymnesiales (Haptophyceae).</title>
        <authorList>
            <person name="Hovde B.T."/>
            <person name="Deodato C.R."/>
            <person name="Hunsperger H.M."/>
            <person name="Ryken S.A."/>
            <person name="Yost W."/>
            <person name="Jha R.K."/>
            <person name="Patterson J."/>
            <person name="Monnat R.J. Jr."/>
            <person name="Barlow S.B."/>
            <person name="Starkenburg S.R."/>
            <person name="Cattolico R.A."/>
        </authorList>
    </citation>
    <scope>NUCLEOTIDE SEQUENCE</scope>
    <source>
        <strain evidence="10">CCMP291</strain>
    </source>
</reference>
<dbReference type="PANTHER" id="PTHR10938:SF0">
    <property type="entry name" value="TRANSLATION INITIATION FACTOR IF-3, MITOCHONDRIAL"/>
    <property type="match status" value="1"/>
</dbReference>
<dbReference type="GO" id="GO:0043022">
    <property type="term" value="F:ribosome binding"/>
    <property type="evidence" value="ECO:0007669"/>
    <property type="project" value="TreeGrafter"/>
</dbReference>
<dbReference type="InterPro" id="IPR019814">
    <property type="entry name" value="Translation_initiation_fac_3_N"/>
</dbReference>
<dbReference type="PANTHER" id="PTHR10938">
    <property type="entry name" value="TRANSLATION INITIATION FACTOR IF-3"/>
    <property type="match status" value="1"/>
</dbReference>
<keyword evidence="10" id="KW-1185">Reference proteome</keyword>
<feature type="region of interest" description="Disordered" evidence="4">
    <location>
        <begin position="52"/>
        <end position="94"/>
    </location>
</feature>
<feature type="compositionally biased region" description="Basic and acidic residues" evidence="4">
    <location>
        <begin position="273"/>
        <end position="287"/>
    </location>
</feature>
<proteinExistence type="inferred from homology"/>
<evidence type="ECO:0000259" key="6">
    <source>
        <dbReference type="Pfam" id="PF00707"/>
    </source>
</evidence>
<protein>
    <submittedName>
        <fullName evidence="8">Translation initiation factor if-3</fullName>
    </submittedName>
</protein>
<evidence type="ECO:0000313" key="9">
    <source>
        <dbReference type="EMBL" id="KOO33263.1"/>
    </source>
</evidence>
<organism evidence="8 10">
    <name type="scientific">Chrysochromulina tobinii</name>
    <dbReference type="NCBI Taxonomy" id="1460289"/>
    <lineage>
        <taxon>Eukaryota</taxon>
        <taxon>Haptista</taxon>
        <taxon>Haptophyta</taxon>
        <taxon>Prymnesiophyceae</taxon>
        <taxon>Prymnesiales</taxon>
        <taxon>Chrysochromulinaceae</taxon>
        <taxon>Chrysochromulina</taxon>
    </lineage>
</organism>
<keyword evidence="3" id="KW-0648">Protein biosynthesis</keyword>
<evidence type="ECO:0000256" key="1">
    <source>
        <dbReference type="ARBA" id="ARBA00005439"/>
    </source>
</evidence>
<feature type="region of interest" description="Disordered" evidence="4">
    <location>
        <begin position="257"/>
        <end position="287"/>
    </location>
</feature>
<dbReference type="InterPro" id="IPR019815">
    <property type="entry name" value="Translation_initiation_fac_3_C"/>
</dbReference>
<dbReference type="InterPro" id="IPR036787">
    <property type="entry name" value="T_IF-3_N_sf"/>
</dbReference>
<evidence type="ECO:0000259" key="7">
    <source>
        <dbReference type="Pfam" id="PF05198"/>
    </source>
</evidence>
<dbReference type="NCBIfam" id="TIGR00168">
    <property type="entry name" value="infC"/>
    <property type="match status" value="1"/>
</dbReference>
<comment type="similarity">
    <text evidence="1">Belongs to the IF-3 family.</text>
</comment>
<evidence type="ECO:0000256" key="3">
    <source>
        <dbReference type="ARBA" id="ARBA00022917"/>
    </source>
</evidence>
<dbReference type="OrthoDB" id="21573at2759"/>
<keyword evidence="5" id="KW-0732">Signal</keyword>
<dbReference type="GO" id="GO:0005829">
    <property type="term" value="C:cytosol"/>
    <property type="evidence" value="ECO:0007669"/>
    <property type="project" value="TreeGrafter"/>
</dbReference>
<dbReference type="Gene3D" id="3.30.110.10">
    <property type="entry name" value="Translation initiation factor 3 (IF-3), C-terminal domain"/>
    <property type="match status" value="1"/>
</dbReference>
<dbReference type="GO" id="GO:0016020">
    <property type="term" value="C:membrane"/>
    <property type="evidence" value="ECO:0007669"/>
    <property type="project" value="TreeGrafter"/>
</dbReference>
<evidence type="ECO:0000256" key="5">
    <source>
        <dbReference type="SAM" id="SignalP"/>
    </source>
</evidence>
<sequence length="287" mass="31346">MATRPRPSPLSLLLLLVNLAPQVGSLTAGAVVQRHQQTAVPALLPSRCRAAEPRMQRGGGPSYSPRPPVKRDSSGSGRGYNAPPPVKDTTPINDKIPHDVMRVLVDVGGGTDELLGVMSKREALAAAAERELDLVLIANKAEPVVCKIVSYDKYRFALEKKKKDQQKAAARGKSELKELKLSYKIGDHDYEVRKKQGIKFLQSGDKVKFSMLFRGREVTHADVGRDIMVRLAEELEEFGVLDATPKVMGTTMIMMISPRPRTVTTKSAPPKPDAPKPDAPKPDASKQ</sequence>
<feature type="signal peptide" evidence="5">
    <location>
        <begin position="1"/>
        <end position="25"/>
    </location>
</feature>
<dbReference type="InterPro" id="IPR036788">
    <property type="entry name" value="T_IF-3_C_sf"/>
</dbReference>
<feature type="domain" description="Translation initiation factor 3 C-terminal" evidence="6">
    <location>
        <begin position="175"/>
        <end position="258"/>
    </location>
</feature>
<dbReference type="EMBL" id="JWZX01001563">
    <property type="protein sequence ID" value="KOO33260.1"/>
    <property type="molecule type" value="Genomic_DNA"/>
</dbReference>
<dbReference type="Pfam" id="PF00707">
    <property type="entry name" value="IF3_C"/>
    <property type="match status" value="1"/>
</dbReference>
<keyword evidence="2 8" id="KW-0396">Initiation factor</keyword>
<name>A0A0M0K367_9EUKA</name>